<name>A0A554MVU3_9EURY</name>
<dbReference type="GO" id="GO:0016829">
    <property type="term" value="F:lyase activity"/>
    <property type="evidence" value="ECO:0007669"/>
    <property type="project" value="UniProtKB-KW"/>
</dbReference>
<dbReference type="EMBL" id="QMDX01000015">
    <property type="protein sequence ID" value="TSD09243.1"/>
    <property type="molecule type" value="Genomic_DNA"/>
</dbReference>
<organism evidence="1 2">
    <name type="scientific">Haloglomus irregulare</name>
    <dbReference type="NCBI Taxonomy" id="2234134"/>
    <lineage>
        <taxon>Archaea</taxon>
        <taxon>Methanobacteriati</taxon>
        <taxon>Methanobacteriota</taxon>
        <taxon>Stenosarchaea group</taxon>
        <taxon>Halobacteria</taxon>
        <taxon>Halobacteriales</taxon>
        <taxon>Natronomonadaceae</taxon>
        <taxon>Haloglomus</taxon>
    </lineage>
</organism>
<dbReference type="OrthoDB" id="184031at2157"/>
<dbReference type="Pfam" id="PF05845">
    <property type="entry name" value="PhnH"/>
    <property type="match status" value="1"/>
</dbReference>
<dbReference type="InParanoid" id="A0A554MVU3"/>
<sequence>MRALGLDPVTDTRRAFAGLRTAMARPGTVQRLPAPADHAVLAALVDHKVCLSTPDQRLADAFSREGRLVAAAPPEADVVHAVGTPDWDPTDLNRGRLVEPSEGATAVYRVGTLADGTGDGTRDANSTDGAKTTVRVRGPGVPGERTATVGLPADHLRDLSRVGADYPRGIDAVFAMEDRVLALPRSVTMEVT</sequence>
<dbReference type="InterPro" id="IPR038058">
    <property type="entry name" value="PhnH-like_sp"/>
</dbReference>
<keyword evidence="2" id="KW-1185">Reference proteome</keyword>
<dbReference type="Gene3D" id="3.40.50.11310">
    <property type="entry name" value="Bacterial phosphonate metabolism protein PhnH"/>
    <property type="match status" value="1"/>
</dbReference>
<protein>
    <submittedName>
        <fullName evidence="1">Phosphonate C-P lyase system protein PhnH</fullName>
    </submittedName>
</protein>
<evidence type="ECO:0000313" key="1">
    <source>
        <dbReference type="EMBL" id="TSD09243.1"/>
    </source>
</evidence>
<dbReference type="AlphaFoldDB" id="A0A554MVU3"/>
<accession>A0A554MVU3</accession>
<comment type="caution">
    <text evidence="1">The sequence shown here is derived from an EMBL/GenBank/DDBJ whole genome shotgun (WGS) entry which is preliminary data.</text>
</comment>
<dbReference type="SUPFAM" id="SSF159709">
    <property type="entry name" value="PhnH-like"/>
    <property type="match status" value="1"/>
</dbReference>
<keyword evidence="1" id="KW-0456">Lyase</keyword>
<dbReference type="RefSeq" id="WP_144263260.1">
    <property type="nucleotide sequence ID" value="NZ_QMDX01000015.1"/>
</dbReference>
<dbReference type="GO" id="GO:0019634">
    <property type="term" value="P:organic phosphonate metabolic process"/>
    <property type="evidence" value="ECO:0007669"/>
    <property type="project" value="InterPro"/>
</dbReference>
<evidence type="ECO:0000313" key="2">
    <source>
        <dbReference type="Proteomes" id="UP000319894"/>
    </source>
</evidence>
<dbReference type="NCBIfam" id="TIGR03292">
    <property type="entry name" value="PhnH_redo"/>
    <property type="match status" value="1"/>
</dbReference>
<proteinExistence type="predicted"/>
<dbReference type="Proteomes" id="UP000319894">
    <property type="component" value="Unassembled WGS sequence"/>
</dbReference>
<dbReference type="InterPro" id="IPR008772">
    <property type="entry name" value="Phosphonate_metab_PhnH"/>
</dbReference>
<gene>
    <name evidence="1" type="primary">phnH</name>
    <name evidence="1" type="ORF">DP107_16675</name>
</gene>
<reference evidence="1 2" key="1">
    <citation type="submission" date="2018-06" db="EMBL/GenBank/DDBJ databases">
        <title>Natronomonas sp. F16-60 a new haloarchaeon isolated from a solar saltern of Isla Cristina, Huelva, Spain.</title>
        <authorList>
            <person name="Duran-Viseras A."/>
            <person name="Sanchez-Porro C."/>
            <person name="Ventosa A."/>
        </authorList>
    </citation>
    <scope>NUCLEOTIDE SEQUENCE [LARGE SCALE GENOMIC DNA]</scope>
    <source>
        <strain evidence="1 2">F16-60</strain>
    </source>
</reference>